<evidence type="ECO:0000259" key="1">
    <source>
        <dbReference type="Pfam" id="PF13400"/>
    </source>
</evidence>
<dbReference type="Proteomes" id="UP000182894">
    <property type="component" value="Unassembled WGS sequence"/>
</dbReference>
<reference evidence="3" key="1">
    <citation type="submission" date="2016-10" db="EMBL/GenBank/DDBJ databases">
        <authorList>
            <person name="Varghese N."/>
            <person name="Submissions S."/>
        </authorList>
    </citation>
    <scope>NUCLEOTIDE SEQUENCE [LARGE SCALE GENOMIC DNA]</scope>
    <source>
        <strain evidence="3">ATCC 700689</strain>
    </source>
</reference>
<dbReference type="AlphaFoldDB" id="A0A1G7XNZ5"/>
<feature type="domain" description="Putative Flp pilus-assembly TadG-like N-terminal" evidence="1">
    <location>
        <begin position="16"/>
        <end position="62"/>
    </location>
</feature>
<dbReference type="EMBL" id="FNCO01000003">
    <property type="protein sequence ID" value="SDG85918.1"/>
    <property type="molecule type" value="Genomic_DNA"/>
</dbReference>
<organism evidence="2 3">
    <name type="scientific">Pseudomonas abietaniphila</name>
    <dbReference type="NCBI Taxonomy" id="89065"/>
    <lineage>
        <taxon>Bacteria</taxon>
        <taxon>Pseudomonadati</taxon>
        <taxon>Pseudomonadota</taxon>
        <taxon>Gammaproteobacteria</taxon>
        <taxon>Pseudomonadales</taxon>
        <taxon>Pseudomonadaceae</taxon>
        <taxon>Pseudomonas</taxon>
    </lineage>
</organism>
<dbReference type="InterPro" id="IPR028087">
    <property type="entry name" value="Tad_N"/>
</dbReference>
<sequence length="585" mass="59778">MSPLMSPCARRDRQRGAIGLLAALTMALALLCTLVVVDSGRLYMEKRSLQRIADMAALEAASLNGNCAGASTANSYATQSATRNGFTVTDNTRTLTTRCGVLSTGADSRRSFVVDATKADAIQVIVSHTVARSIAAGIGAMFDTNPTPPDIQLTAVAVATPPLPPLAQLTIQTTLATIDSSRGALLNALWGQLLGGTLNISAVGYQGLADANVNLLKYLDQLAIDINAKAGDYTSLLSSDIKISQLLTTSAKMLPQASSAVQAAISGLNVVAGNATVKLQDLISLQTGAPAAALNTNLNLFNLAQGLVQAANSNNGLAANLNLNLGVASVTAKVKVIEPPQLSAIGDPSKIPQSIAVRTAQIRTMISVDLGPISNALKSLFGFNPLISVGVASSLDVSIEVAAAQTQVTGYSCASDATKSLTALTTTSAAIVKAGKINSAAWSSNVTGLGVTPLPLLDLTLLGFHSGITLSIDTPVGQSTQSGVYNVPNEIGAIPNPVLSYSSRNLIGNLQNSNIVVSLTGPLLSTIGALLGGVISGITTQITNLLSPLLDPLLNQVLDLLGISVANVNVGANLSCHPAQAVLVI</sequence>
<keyword evidence="3" id="KW-1185">Reference proteome</keyword>
<proteinExistence type="predicted"/>
<protein>
    <submittedName>
        <fullName evidence="2">Uncharacterized membrane protein</fullName>
    </submittedName>
</protein>
<dbReference type="RefSeq" id="WP_167362042.1">
    <property type="nucleotide sequence ID" value="NZ_FNCO01000003.1"/>
</dbReference>
<name>A0A1G7XNZ5_9PSED</name>
<gene>
    <name evidence="2" type="ORF">SAMN05216605_103347</name>
</gene>
<evidence type="ECO:0000313" key="3">
    <source>
        <dbReference type="Proteomes" id="UP000182894"/>
    </source>
</evidence>
<evidence type="ECO:0000313" key="2">
    <source>
        <dbReference type="EMBL" id="SDG85918.1"/>
    </source>
</evidence>
<dbReference type="STRING" id="89065.SAMN05216605_103347"/>
<dbReference type="Pfam" id="PF13400">
    <property type="entry name" value="Tad"/>
    <property type="match status" value="1"/>
</dbReference>
<accession>A0A1G7XNZ5</accession>